<evidence type="ECO:0000313" key="2">
    <source>
        <dbReference type="Proteomes" id="UP000176187"/>
    </source>
</evidence>
<dbReference type="Proteomes" id="UP000176187">
    <property type="component" value="Unassembled WGS sequence"/>
</dbReference>
<proteinExistence type="predicted"/>
<name>A0A1F6WUZ1_9BACT</name>
<reference evidence="1 2" key="1">
    <citation type="journal article" date="2016" name="Nat. Commun.">
        <title>Thousands of microbial genomes shed light on interconnected biogeochemical processes in an aquifer system.</title>
        <authorList>
            <person name="Anantharaman K."/>
            <person name="Brown C.T."/>
            <person name="Hug L.A."/>
            <person name="Sharon I."/>
            <person name="Castelle C.J."/>
            <person name="Probst A.J."/>
            <person name="Thomas B.C."/>
            <person name="Singh A."/>
            <person name="Wilkins M.J."/>
            <person name="Karaoz U."/>
            <person name="Brodie E.L."/>
            <person name="Williams K.H."/>
            <person name="Hubbard S.S."/>
            <person name="Banfield J.F."/>
        </authorList>
    </citation>
    <scope>NUCLEOTIDE SEQUENCE [LARGE SCALE GENOMIC DNA]</scope>
</reference>
<comment type="caution">
    <text evidence="1">The sequence shown here is derived from an EMBL/GenBank/DDBJ whole genome shotgun (WGS) entry which is preliminary data.</text>
</comment>
<accession>A0A1F6WUZ1</accession>
<evidence type="ECO:0000313" key="1">
    <source>
        <dbReference type="EMBL" id="OGI85575.1"/>
    </source>
</evidence>
<organism evidence="1 2">
    <name type="scientific">Candidatus Nomurabacteria bacterium RIFCSPLOWO2_01_FULL_41_12</name>
    <dbReference type="NCBI Taxonomy" id="1801774"/>
    <lineage>
        <taxon>Bacteria</taxon>
        <taxon>Candidatus Nomuraibacteriota</taxon>
    </lineage>
</organism>
<dbReference type="AlphaFoldDB" id="A0A1F6WUZ1"/>
<gene>
    <name evidence="1" type="ORF">A3A05_03390</name>
</gene>
<sequence length="254" mass="28928">MKINFDFLKQKGLPEVPSVGRESDPSILRKNIESIEKSILGNWDKASLVLLELDRKKIADIADRKAYTTPAQVDEIRQRLQAHIETVLALASSLGLQMHNSGIQAEEVGSIKFLYFVIILGKDPKYIEQEKTANEDGDVVTTGKLRGYPDTAAEWYGRNHKSVSVAEHNSFILNLRKEGLEQSEIRRLTQERFPFLKEPTSSSEVIKREGLGQFMHFRLSPEHWKDELDVVRQNRDAIRINAPKLYAELTGSNK</sequence>
<dbReference type="EMBL" id="MFUY01000029">
    <property type="protein sequence ID" value="OGI85575.1"/>
    <property type="molecule type" value="Genomic_DNA"/>
</dbReference>
<protein>
    <submittedName>
        <fullName evidence="1">Uncharacterized protein</fullName>
    </submittedName>
</protein>